<evidence type="ECO:0000313" key="3">
    <source>
        <dbReference type="Proteomes" id="UP000759537"/>
    </source>
</evidence>
<organism evidence="2 3">
    <name type="scientific">Russula ochroleuca</name>
    <dbReference type="NCBI Taxonomy" id="152965"/>
    <lineage>
        <taxon>Eukaryota</taxon>
        <taxon>Fungi</taxon>
        <taxon>Dikarya</taxon>
        <taxon>Basidiomycota</taxon>
        <taxon>Agaricomycotina</taxon>
        <taxon>Agaricomycetes</taxon>
        <taxon>Russulales</taxon>
        <taxon>Russulaceae</taxon>
        <taxon>Russula</taxon>
    </lineage>
</organism>
<gene>
    <name evidence="2" type="ORF">DFH94DRAFT_749300</name>
</gene>
<evidence type="ECO:0000256" key="1">
    <source>
        <dbReference type="SAM" id="MobiDB-lite"/>
    </source>
</evidence>
<accession>A0A9P5T6S4</accession>
<name>A0A9P5T6S4_9AGAM</name>
<proteinExistence type="predicted"/>
<dbReference type="AlphaFoldDB" id="A0A9P5T6S4"/>
<feature type="compositionally biased region" description="Low complexity" evidence="1">
    <location>
        <begin position="21"/>
        <end position="33"/>
    </location>
</feature>
<sequence>MSSWSYKMQPAYTQQAYRQYPSTPSQNSGSGSPSRRRVSDYVTSGFTPGVVPSYDAQSYTTPDIYRDQTTGHTGPTFGNDAYGGGTISGYDFNPAMAESWGSPAFQPQHNSDYSMPSTSYSNLGQGETNDAGYHFSTDQVPGPTMNFSSYVPEASSNQGASPVWRLHNCWVSHAEQDELHLTIALKKT</sequence>
<feature type="region of interest" description="Disordered" evidence="1">
    <location>
        <begin position="15"/>
        <end position="47"/>
    </location>
</feature>
<dbReference type="OrthoDB" id="3244211at2759"/>
<evidence type="ECO:0000313" key="2">
    <source>
        <dbReference type="EMBL" id="KAF8478366.1"/>
    </source>
</evidence>
<comment type="caution">
    <text evidence="2">The sequence shown here is derived from an EMBL/GenBank/DDBJ whole genome shotgun (WGS) entry which is preliminary data.</text>
</comment>
<keyword evidence="3" id="KW-1185">Reference proteome</keyword>
<reference evidence="2" key="1">
    <citation type="submission" date="2019-10" db="EMBL/GenBank/DDBJ databases">
        <authorList>
            <consortium name="DOE Joint Genome Institute"/>
            <person name="Kuo A."/>
            <person name="Miyauchi S."/>
            <person name="Kiss E."/>
            <person name="Drula E."/>
            <person name="Kohler A."/>
            <person name="Sanchez-Garcia M."/>
            <person name="Andreopoulos B."/>
            <person name="Barry K.W."/>
            <person name="Bonito G."/>
            <person name="Buee M."/>
            <person name="Carver A."/>
            <person name="Chen C."/>
            <person name="Cichocki N."/>
            <person name="Clum A."/>
            <person name="Culley D."/>
            <person name="Crous P.W."/>
            <person name="Fauchery L."/>
            <person name="Girlanda M."/>
            <person name="Hayes R."/>
            <person name="Keri Z."/>
            <person name="LaButti K."/>
            <person name="Lipzen A."/>
            <person name="Lombard V."/>
            <person name="Magnuson J."/>
            <person name="Maillard F."/>
            <person name="Morin E."/>
            <person name="Murat C."/>
            <person name="Nolan M."/>
            <person name="Ohm R."/>
            <person name="Pangilinan J."/>
            <person name="Pereira M."/>
            <person name="Perotto S."/>
            <person name="Peter M."/>
            <person name="Riley R."/>
            <person name="Sitrit Y."/>
            <person name="Stielow B."/>
            <person name="Szollosi G."/>
            <person name="Zifcakova L."/>
            <person name="Stursova M."/>
            <person name="Spatafora J.W."/>
            <person name="Tedersoo L."/>
            <person name="Vaario L.-M."/>
            <person name="Yamada A."/>
            <person name="Yan M."/>
            <person name="Wang P."/>
            <person name="Xu J."/>
            <person name="Bruns T."/>
            <person name="Baldrian P."/>
            <person name="Vilgalys R."/>
            <person name="Henrissat B."/>
            <person name="Grigoriev I.V."/>
            <person name="Hibbett D."/>
            <person name="Nagy L.G."/>
            <person name="Martin F.M."/>
        </authorList>
    </citation>
    <scope>NUCLEOTIDE SEQUENCE</scope>
    <source>
        <strain evidence="2">Prilba</strain>
    </source>
</reference>
<reference evidence="2" key="2">
    <citation type="journal article" date="2020" name="Nat. Commun.">
        <title>Large-scale genome sequencing of mycorrhizal fungi provides insights into the early evolution of symbiotic traits.</title>
        <authorList>
            <person name="Miyauchi S."/>
            <person name="Kiss E."/>
            <person name="Kuo A."/>
            <person name="Drula E."/>
            <person name="Kohler A."/>
            <person name="Sanchez-Garcia M."/>
            <person name="Morin E."/>
            <person name="Andreopoulos B."/>
            <person name="Barry K.W."/>
            <person name="Bonito G."/>
            <person name="Buee M."/>
            <person name="Carver A."/>
            <person name="Chen C."/>
            <person name="Cichocki N."/>
            <person name="Clum A."/>
            <person name="Culley D."/>
            <person name="Crous P.W."/>
            <person name="Fauchery L."/>
            <person name="Girlanda M."/>
            <person name="Hayes R.D."/>
            <person name="Keri Z."/>
            <person name="LaButti K."/>
            <person name="Lipzen A."/>
            <person name="Lombard V."/>
            <person name="Magnuson J."/>
            <person name="Maillard F."/>
            <person name="Murat C."/>
            <person name="Nolan M."/>
            <person name="Ohm R.A."/>
            <person name="Pangilinan J."/>
            <person name="Pereira M.F."/>
            <person name="Perotto S."/>
            <person name="Peter M."/>
            <person name="Pfister S."/>
            <person name="Riley R."/>
            <person name="Sitrit Y."/>
            <person name="Stielow J.B."/>
            <person name="Szollosi G."/>
            <person name="Zifcakova L."/>
            <person name="Stursova M."/>
            <person name="Spatafora J.W."/>
            <person name="Tedersoo L."/>
            <person name="Vaario L.M."/>
            <person name="Yamada A."/>
            <person name="Yan M."/>
            <person name="Wang P."/>
            <person name="Xu J."/>
            <person name="Bruns T."/>
            <person name="Baldrian P."/>
            <person name="Vilgalys R."/>
            <person name="Dunand C."/>
            <person name="Henrissat B."/>
            <person name="Grigoriev I.V."/>
            <person name="Hibbett D."/>
            <person name="Nagy L.G."/>
            <person name="Martin F.M."/>
        </authorList>
    </citation>
    <scope>NUCLEOTIDE SEQUENCE</scope>
    <source>
        <strain evidence="2">Prilba</strain>
    </source>
</reference>
<dbReference type="EMBL" id="WHVB01000011">
    <property type="protein sequence ID" value="KAF8478366.1"/>
    <property type="molecule type" value="Genomic_DNA"/>
</dbReference>
<protein>
    <submittedName>
        <fullName evidence="2">Uncharacterized protein</fullName>
    </submittedName>
</protein>
<dbReference type="Proteomes" id="UP000759537">
    <property type="component" value="Unassembled WGS sequence"/>
</dbReference>